<keyword evidence="5 10" id="KW-0378">Hydrolase</keyword>
<comment type="function">
    <text evidence="10">Endolysin with lysozyme activity that degrades host peptidoglycans and participates with the holin and spanin proteins in the sequential events which lead to the programmed host cell lysis releasing the mature viral particles. Once the holin has permeabilized the host cell membrane, the endolysin can reach the periplasm and break down the peptidoglycan layer.</text>
</comment>
<evidence type="ECO:0000256" key="1">
    <source>
        <dbReference type="ARBA" id="ARBA00000632"/>
    </source>
</evidence>
<evidence type="ECO:0000256" key="9">
    <source>
        <dbReference type="ARBA" id="ARBA00023295"/>
    </source>
</evidence>
<feature type="active site" description="Proton donor/acceptor" evidence="10">
    <location>
        <position position="24"/>
    </location>
</feature>
<dbReference type="InterPro" id="IPR034690">
    <property type="entry name" value="Endolysin_T4_type"/>
</dbReference>
<dbReference type="EMBL" id="LR796635">
    <property type="protein sequence ID" value="CAB4156320.1"/>
    <property type="molecule type" value="Genomic_DNA"/>
</dbReference>
<gene>
    <name evidence="13" type="ORF">UFOVP1067_52</name>
    <name evidence="12" type="ORF">UFOVP662_52</name>
</gene>
<organism evidence="12">
    <name type="scientific">uncultured Caudovirales phage</name>
    <dbReference type="NCBI Taxonomy" id="2100421"/>
    <lineage>
        <taxon>Viruses</taxon>
        <taxon>Duplodnaviria</taxon>
        <taxon>Heunggongvirae</taxon>
        <taxon>Uroviricota</taxon>
        <taxon>Caudoviricetes</taxon>
        <taxon>Peduoviridae</taxon>
        <taxon>Maltschvirus</taxon>
        <taxon>Maltschvirus maltsch</taxon>
    </lineage>
</organism>
<comment type="similarity">
    <text evidence="10 11">Belongs to the glycosyl hydrolase 24 family.</text>
</comment>
<evidence type="ECO:0000256" key="11">
    <source>
        <dbReference type="RuleBase" id="RU003788"/>
    </source>
</evidence>
<dbReference type="EC" id="3.2.1.17" evidence="10"/>
<evidence type="ECO:0000256" key="4">
    <source>
        <dbReference type="ARBA" id="ARBA00022638"/>
    </source>
</evidence>
<dbReference type="HAMAP" id="MF_04110">
    <property type="entry name" value="ENDOLYSIN_T4"/>
    <property type="match status" value="1"/>
</dbReference>
<keyword evidence="2 10" id="KW-0929">Antimicrobial</keyword>
<dbReference type="InterPro" id="IPR051018">
    <property type="entry name" value="Bacteriophage_GH24"/>
</dbReference>
<dbReference type="CDD" id="cd00737">
    <property type="entry name" value="lyz_endolysin_autolysin"/>
    <property type="match status" value="1"/>
</dbReference>
<evidence type="ECO:0000313" key="13">
    <source>
        <dbReference type="EMBL" id="CAB4181590.1"/>
    </source>
</evidence>
<sequence>MKVSQRCKEMIKHHEGVRFKPYRCPARLWTVGVGHVLYPDQGRLPLDQRDAYPLKAEDNRTFSKAEVDGILGADLRRFEVGVAKLFPVGLTQGQNDALVSFAFNLGLGGVQRSTLRQKVLRGEVEAAADEFLKFTRGGGKILPGLVKRRNDERALFLS</sequence>
<name>A0A6J5N9K1_9CAUD</name>
<dbReference type="Pfam" id="PF00959">
    <property type="entry name" value="Phage_lysozyme"/>
    <property type="match status" value="1"/>
</dbReference>
<dbReference type="GO" id="GO:0016998">
    <property type="term" value="P:cell wall macromolecule catabolic process"/>
    <property type="evidence" value="ECO:0007669"/>
    <property type="project" value="InterPro"/>
</dbReference>
<keyword evidence="3 10" id="KW-1188">Viral release from host cell</keyword>
<feature type="active site" description="Proton donor/acceptor" evidence="10">
    <location>
        <position position="15"/>
    </location>
</feature>
<keyword evidence="6 10" id="KW-0204">Cytolysis</keyword>
<evidence type="ECO:0000256" key="5">
    <source>
        <dbReference type="ARBA" id="ARBA00022801"/>
    </source>
</evidence>
<evidence type="ECO:0000313" key="12">
    <source>
        <dbReference type="EMBL" id="CAB4156320.1"/>
    </source>
</evidence>
<keyword evidence="7 10" id="KW-0578">Host cell lysis by virus</keyword>
<evidence type="ECO:0000256" key="10">
    <source>
        <dbReference type="HAMAP-Rule" id="MF_04110"/>
    </source>
</evidence>
<keyword evidence="9 10" id="KW-0326">Glycosidase</keyword>
<keyword evidence="4 10" id="KW-0081">Bacteriolytic enzyme</keyword>
<dbReference type="InterPro" id="IPR002196">
    <property type="entry name" value="Glyco_hydro_24"/>
</dbReference>
<evidence type="ECO:0000256" key="3">
    <source>
        <dbReference type="ARBA" id="ARBA00022612"/>
    </source>
</evidence>
<comment type="subcellular location">
    <subcellularLocation>
        <location evidence="10">Host cytoplasm</location>
    </subcellularLocation>
    <text evidence="10">The endolysin is cytoplasmic, but can reach the periplasmic space with the help of the holins which disrupt the host cell membrane.</text>
</comment>
<dbReference type="PANTHER" id="PTHR38107">
    <property type="match status" value="1"/>
</dbReference>
<accession>A0A6J5N9K1</accession>
<dbReference type="GO" id="GO:0003796">
    <property type="term" value="F:lysozyme activity"/>
    <property type="evidence" value="ECO:0007669"/>
    <property type="project" value="UniProtKB-UniRule"/>
</dbReference>
<dbReference type="InterPro" id="IPR023347">
    <property type="entry name" value="Lysozyme_dom_sf"/>
</dbReference>
<dbReference type="InterPro" id="IPR033907">
    <property type="entry name" value="Endolysin_autolysin"/>
</dbReference>
<dbReference type="GO" id="GO:0042742">
    <property type="term" value="P:defense response to bacterium"/>
    <property type="evidence" value="ECO:0007669"/>
    <property type="project" value="UniProtKB-KW"/>
</dbReference>
<dbReference type="InterPro" id="IPR023346">
    <property type="entry name" value="Lysozyme-like_dom_sf"/>
</dbReference>
<dbReference type="EMBL" id="LR797016">
    <property type="protein sequence ID" value="CAB4181590.1"/>
    <property type="molecule type" value="Genomic_DNA"/>
</dbReference>
<protein>
    <recommendedName>
        <fullName evidence="10">Endolysin</fullName>
        <ecNumber evidence="10">3.2.1.17</ecNumber>
    </recommendedName>
    <alternativeName>
        <fullName evidence="10">Lysis protein</fullName>
    </alternativeName>
    <alternativeName>
        <fullName evidence="10">Lysozyme</fullName>
    </alternativeName>
    <alternativeName>
        <fullName evidence="10">Muramidase</fullName>
    </alternativeName>
</protein>
<dbReference type="SUPFAM" id="SSF53955">
    <property type="entry name" value="Lysozyme-like"/>
    <property type="match status" value="1"/>
</dbReference>
<comment type="catalytic activity">
    <reaction evidence="1 10 11">
        <text>Hydrolysis of (1-&gt;4)-beta-linkages between N-acetylmuramic acid and N-acetyl-D-glucosamine residues in a peptidoglycan and between N-acetyl-D-glucosamine residues in chitodextrins.</text>
        <dbReference type="EC" id="3.2.1.17"/>
    </reaction>
</comment>
<evidence type="ECO:0000256" key="2">
    <source>
        <dbReference type="ARBA" id="ARBA00022529"/>
    </source>
</evidence>
<evidence type="ECO:0000256" key="8">
    <source>
        <dbReference type="ARBA" id="ARBA00023200"/>
    </source>
</evidence>
<evidence type="ECO:0000256" key="7">
    <source>
        <dbReference type="ARBA" id="ARBA00023142"/>
    </source>
</evidence>
<dbReference type="GO" id="GO:0044659">
    <property type="term" value="P:viral release from host cell by cytolysis"/>
    <property type="evidence" value="ECO:0007669"/>
    <property type="project" value="UniProtKB-UniRule"/>
</dbReference>
<evidence type="ECO:0000256" key="6">
    <source>
        <dbReference type="ARBA" id="ARBA00022852"/>
    </source>
</evidence>
<dbReference type="PANTHER" id="PTHR38107:SF3">
    <property type="entry name" value="LYSOZYME RRRD-RELATED"/>
    <property type="match status" value="1"/>
</dbReference>
<proteinExistence type="inferred from homology"/>
<keyword evidence="8 10" id="KW-1035">Host cytoplasm</keyword>
<reference evidence="12" key="1">
    <citation type="submission" date="2020-04" db="EMBL/GenBank/DDBJ databases">
        <authorList>
            <person name="Chiriac C."/>
            <person name="Salcher M."/>
            <person name="Ghai R."/>
            <person name="Kavagutti S V."/>
        </authorList>
    </citation>
    <scope>NUCLEOTIDE SEQUENCE</scope>
</reference>
<dbReference type="GO" id="GO:0009253">
    <property type="term" value="P:peptidoglycan catabolic process"/>
    <property type="evidence" value="ECO:0007669"/>
    <property type="project" value="UniProtKB-UniRule"/>
</dbReference>
<dbReference type="Gene3D" id="1.10.530.40">
    <property type="match status" value="1"/>
</dbReference>
<dbReference type="GO" id="GO:0030430">
    <property type="term" value="C:host cell cytoplasm"/>
    <property type="evidence" value="ECO:0007669"/>
    <property type="project" value="UniProtKB-SubCell"/>
</dbReference>